<evidence type="ECO:0000256" key="2">
    <source>
        <dbReference type="SAM" id="MobiDB-lite"/>
    </source>
</evidence>
<dbReference type="OMA" id="LARNTAX"/>
<dbReference type="InterPro" id="IPR013762">
    <property type="entry name" value="Integrase-like_cat_sf"/>
</dbReference>
<feature type="region of interest" description="Disordered" evidence="2">
    <location>
        <begin position="502"/>
        <end position="530"/>
    </location>
</feature>
<sequence>ISDEPERVAGCKLRESGKRCCKRLYALLSSEGMTWENAKRHVENDASGESLAAIMDSFGMYLVRIEGKQGKLLARHSVMSYFRQVKNWLLDQFHGQKALVDDRLLKMARTLERYSLKRESGGMVKKANACTKEDLELMMLYLYKTAANPTDYQDAALLALLWYLFGRAPDLLLLQKQYVSVCSRNVFFLRFVRVKTAEEQGHTLFPDRNFVTCPLLAIALALATQRCASPSLLDHLSDVQHEEGCDALPASISLMERLLGSTAAVDGTKGRAASVPGVHSYVNRLLRRIAAKAGVSKPLSLHSFRRGGAQHANGEPDVSLQWILDRGAWNLSTTNKAFAYVFNTTSEDKKIAKVLSGWRPGDKAATVDLGFVDAATRERIRRFQLLLFPACQGLSTAAYNINATALDVLTAQLLLHYPHLKALNEASPGVRRVEECAAQAKVEIAELLEWSCALEQQSSACEHKKASKEESNIDKALQRQMALTEQLIDQNEALSKRVRAIESGNEPTEETPAAQEVDKAVNKAPKRARKSPTTHLSDAWFEWYTSEPRLCVSGDSKRKSLLKQAVGFMKLFLVDGFTLNESAADYKDRVLEYGQQAENEAIVFLRTKRIESRGVGAVVRHFRELQRAGHLDGAVRHYRSLVAVERIQDPAPSHTNPQ</sequence>
<dbReference type="GO" id="GO:0006310">
    <property type="term" value="P:DNA recombination"/>
    <property type="evidence" value="ECO:0007669"/>
    <property type="project" value="UniProtKB-KW"/>
</dbReference>
<evidence type="ECO:0000256" key="1">
    <source>
        <dbReference type="ARBA" id="ARBA00023172"/>
    </source>
</evidence>
<dbReference type="Proteomes" id="UP000019132">
    <property type="component" value="Unassembled WGS sequence"/>
</dbReference>
<dbReference type="STRING" id="431595.K3W6Y1"/>
<name>K3W6Y1_GLOUD</name>
<evidence type="ECO:0000313" key="3">
    <source>
        <dbReference type="EnsemblProtists" id="PYU1_T000722"/>
    </source>
</evidence>
<keyword evidence="1" id="KW-0233">DNA recombination</keyword>
<reference evidence="3" key="3">
    <citation type="submission" date="2015-02" db="UniProtKB">
        <authorList>
            <consortium name="EnsemblProtists"/>
        </authorList>
    </citation>
    <scope>IDENTIFICATION</scope>
    <source>
        <strain evidence="3">DAOM BR144</strain>
    </source>
</reference>
<dbReference type="InParanoid" id="K3W6Y1"/>
<proteinExistence type="predicted"/>
<dbReference type="eggNOG" id="ENOG502SJIH">
    <property type="taxonomic scope" value="Eukaryota"/>
</dbReference>
<dbReference type="AlphaFoldDB" id="K3W6Y1"/>
<dbReference type="GO" id="GO:0003677">
    <property type="term" value="F:DNA binding"/>
    <property type="evidence" value="ECO:0007669"/>
    <property type="project" value="InterPro"/>
</dbReference>
<dbReference type="EnsemblProtists" id="PYU1_T000722">
    <property type="protein sequence ID" value="PYU1_T000722"/>
    <property type="gene ID" value="PYU1_G000722"/>
</dbReference>
<keyword evidence="4" id="KW-1185">Reference proteome</keyword>
<dbReference type="VEuPathDB" id="FungiDB:PYU1_G000722"/>
<accession>K3W6Y1</accession>
<reference evidence="4" key="1">
    <citation type="journal article" date="2010" name="Genome Biol.">
        <title>Genome sequence of the necrotrophic plant pathogen Pythium ultimum reveals original pathogenicity mechanisms and effector repertoire.</title>
        <authorList>
            <person name="Levesque C.A."/>
            <person name="Brouwer H."/>
            <person name="Cano L."/>
            <person name="Hamilton J.P."/>
            <person name="Holt C."/>
            <person name="Huitema E."/>
            <person name="Raffaele S."/>
            <person name="Robideau G.P."/>
            <person name="Thines M."/>
            <person name="Win J."/>
            <person name="Zerillo M.M."/>
            <person name="Beakes G.W."/>
            <person name="Boore J.L."/>
            <person name="Busam D."/>
            <person name="Dumas B."/>
            <person name="Ferriera S."/>
            <person name="Fuerstenberg S.I."/>
            <person name="Gachon C.M."/>
            <person name="Gaulin E."/>
            <person name="Govers F."/>
            <person name="Grenville-Briggs L."/>
            <person name="Horner N."/>
            <person name="Hostetler J."/>
            <person name="Jiang R.H."/>
            <person name="Johnson J."/>
            <person name="Krajaejun T."/>
            <person name="Lin H."/>
            <person name="Meijer H.J."/>
            <person name="Moore B."/>
            <person name="Morris P."/>
            <person name="Phuntmart V."/>
            <person name="Puiu D."/>
            <person name="Shetty J."/>
            <person name="Stajich J.E."/>
            <person name="Tripathy S."/>
            <person name="Wawra S."/>
            <person name="van West P."/>
            <person name="Whitty B.R."/>
            <person name="Coutinho P.M."/>
            <person name="Henrissat B."/>
            <person name="Martin F."/>
            <person name="Thomas P.D."/>
            <person name="Tyler B.M."/>
            <person name="De Vries R.P."/>
            <person name="Kamoun S."/>
            <person name="Yandell M."/>
            <person name="Tisserat N."/>
            <person name="Buell C.R."/>
        </authorList>
    </citation>
    <scope>NUCLEOTIDE SEQUENCE</scope>
    <source>
        <strain evidence="4">DAOM:BR144</strain>
    </source>
</reference>
<dbReference type="EMBL" id="GL376620">
    <property type="status" value="NOT_ANNOTATED_CDS"/>
    <property type="molecule type" value="Genomic_DNA"/>
</dbReference>
<dbReference type="HOGENOM" id="CLU_015872_3_0_1"/>
<dbReference type="Gene3D" id="1.10.443.10">
    <property type="entry name" value="Intergrase catalytic core"/>
    <property type="match status" value="1"/>
</dbReference>
<protein>
    <submittedName>
        <fullName evidence="3">Uncharacterized protein</fullName>
    </submittedName>
</protein>
<dbReference type="SUPFAM" id="SSF56349">
    <property type="entry name" value="DNA breaking-rejoining enzymes"/>
    <property type="match status" value="1"/>
</dbReference>
<reference evidence="4" key="2">
    <citation type="submission" date="2010-04" db="EMBL/GenBank/DDBJ databases">
        <authorList>
            <person name="Buell R."/>
            <person name="Hamilton J."/>
            <person name="Hostetler J."/>
        </authorList>
    </citation>
    <scope>NUCLEOTIDE SEQUENCE [LARGE SCALE GENOMIC DNA]</scope>
    <source>
        <strain evidence="4">DAOM:BR144</strain>
    </source>
</reference>
<dbReference type="InterPro" id="IPR011010">
    <property type="entry name" value="DNA_brk_join_enz"/>
</dbReference>
<evidence type="ECO:0000313" key="4">
    <source>
        <dbReference type="Proteomes" id="UP000019132"/>
    </source>
</evidence>
<dbReference type="GO" id="GO:0015074">
    <property type="term" value="P:DNA integration"/>
    <property type="evidence" value="ECO:0007669"/>
    <property type="project" value="InterPro"/>
</dbReference>
<organism evidence="3 4">
    <name type="scientific">Globisporangium ultimum (strain ATCC 200006 / CBS 805.95 / DAOM BR144)</name>
    <name type="common">Pythium ultimum</name>
    <dbReference type="NCBI Taxonomy" id="431595"/>
    <lineage>
        <taxon>Eukaryota</taxon>
        <taxon>Sar</taxon>
        <taxon>Stramenopiles</taxon>
        <taxon>Oomycota</taxon>
        <taxon>Peronosporomycetes</taxon>
        <taxon>Pythiales</taxon>
        <taxon>Pythiaceae</taxon>
        <taxon>Globisporangium</taxon>
    </lineage>
</organism>